<dbReference type="PANTHER" id="PTHR21174">
    <property type="match status" value="1"/>
</dbReference>
<gene>
    <name evidence="1" type="ORF">J5Y09_02365</name>
</gene>
<dbReference type="PIRSF" id="PIRSF035170">
    <property type="entry name" value="HD_phosphohydro"/>
    <property type="match status" value="1"/>
</dbReference>
<comment type="caution">
    <text evidence="1">The sequence shown here is derived from an EMBL/GenBank/DDBJ whole genome shotgun (WGS) entry which is preliminary data.</text>
</comment>
<reference evidence="1 2" key="1">
    <citation type="submission" date="2021-03" db="EMBL/GenBank/DDBJ databases">
        <authorList>
            <person name="So Y."/>
        </authorList>
    </citation>
    <scope>NUCLEOTIDE SEQUENCE [LARGE SCALE GENOMIC DNA]</scope>
    <source>
        <strain evidence="1 2">PWR1</strain>
    </source>
</reference>
<dbReference type="EMBL" id="JAGIYZ010000001">
    <property type="protein sequence ID" value="MBP0462744.1"/>
    <property type="molecule type" value="Genomic_DNA"/>
</dbReference>
<organism evidence="1 2">
    <name type="scientific">Roseomonas nitratireducens</name>
    <dbReference type="NCBI Taxonomy" id="2820810"/>
    <lineage>
        <taxon>Bacteria</taxon>
        <taxon>Pseudomonadati</taxon>
        <taxon>Pseudomonadota</taxon>
        <taxon>Alphaproteobacteria</taxon>
        <taxon>Acetobacterales</taxon>
        <taxon>Roseomonadaceae</taxon>
        <taxon>Roseomonas</taxon>
    </lineage>
</organism>
<dbReference type="Proteomes" id="UP000680815">
    <property type="component" value="Unassembled WGS sequence"/>
</dbReference>
<accession>A0ABS4AN05</accession>
<protein>
    <recommendedName>
        <fullName evidence="3">Metal-dependent HD superfamily phosphohydrolase</fullName>
    </recommendedName>
</protein>
<dbReference type="RefSeq" id="WP_209350103.1">
    <property type="nucleotide sequence ID" value="NZ_JAGIYZ010000001.1"/>
</dbReference>
<dbReference type="SUPFAM" id="SSF109604">
    <property type="entry name" value="HD-domain/PDEase-like"/>
    <property type="match status" value="1"/>
</dbReference>
<dbReference type="PANTHER" id="PTHR21174:SF0">
    <property type="entry name" value="HD PHOSPHOHYDROLASE FAMILY PROTEIN-RELATED"/>
    <property type="match status" value="1"/>
</dbReference>
<evidence type="ECO:0000313" key="2">
    <source>
        <dbReference type="Proteomes" id="UP000680815"/>
    </source>
</evidence>
<keyword evidence="2" id="KW-1185">Reference proteome</keyword>
<evidence type="ECO:0008006" key="3">
    <source>
        <dbReference type="Google" id="ProtNLM"/>
    </source>
</evidence>
<evidence type="ECO:0000313" key="1">
    <source>
        <dbReference type="EMBL" id="MBP0462744.1"/>
    </source>
</evidence>
<dbReference type="InterPro" id="IPR009218">
    <property type="entry name" value="HD_phosphohydro"/>
</dbReference>
<sequence>MVQSSIRESEAGLALAADLDQCRAGFGALLARADIPPAAATELRRRYAEPHRAYHDAAHVGLLWLRHLLHGGDAGDRDLALAILFHDAVYEPLGRDNEARSAALLAAMVPGRTEWAQAAILATADHIAFSGEDCRVLRLLDLDLTPLAERPTLFARNTEFLRREYAAVAEPAWRQGRQAVLARFAATKRLFRTRLGAIYEAPARANLTAELAALAEAA</sequence>
<proteinExistence type="predicted"/>
<name>A0ABS4AN05_9PROT</name>